<comment type="caution">
    <text evidence="2">The sequence shown here is derived from an EMBL/GenBank/DDBJ whole genome shotgun (WGS) entry which is preliminary data.</text>
</comment>
<keyword evidence="1" id="KW-0472">Membrane</keyword>
<dbReference type="EMBL" id="VTUU01000005">
    <property type="protein sequence ID" value="KAA1173237.1"/>
    <property type="molecule type" value="Genomic_DNA"/>
</dbReference>
<feature type="transmembrane region" description="Helical" evidence="1">
    <location>
        <begin position="29"/>
        <end position="49"/>
    </location>
</feature>
<evidence type="ECO:0000313" key="2">
    <source>
        <dbReference type="EMBL" id="KAA1173237.1"/>
    </source>
</evidence>
<feature type="transmembrane region" description="Helical" evidence="1">
    <location>
        <begin position="61"/>
        <end position="79"/>
    </location>
</feature>
<sequence length="120" mass="13582">MKLLYQKLNKLRTQDLIIQKMRYRRSTRLVGSLKTMAYAASALMAGHLFQTFADGLELSSFDAIAMVLVMWLLAIILMLEVEMARDLAGHELIQDLLVLRSQRLNLTVSKGSAPMTRGKQ</sequence>
<accession>A0A5B0VF55</accession>
<keyword evidence="3" id="KW-1185">Reference proteome</keyword>
<evidence type="ECO:0000256" key="1">
    <source>
        <dbReference type="SAM" id="Phobius"/>
    </source>
</evidence>
<evidence type="ECO:0000313" key="3">
    <source>
        <dbReference type="Proteomes" id="UP000323161"/>
    </source>
</evidence>
<dbReference type="Proteomes" id="UP000323161">
    <property type="component" value="Unassembled WGS sequence"/>
</dbReference>
<keyword evidence="1" id="KW-1133">Transmembrane helix</keyword>
<protein>
    <submittedName>
        <fullName evidence="2">Uncharacterized protein</fullName>
    </submittedName>
</protein>
<reference evidence="2 3" key="1">
    <citation type="submission" date="2019-08" db="EMBL/GenBank/DDBJ databases">
        <title>Marinobacter ZYF650 sp. nov., a marine bacterium isolated from seawater of the Mariana trench.</title>
        <authorList>
            <person name="Ahmad W."/>
        </authorList>
    </citation>
    <scope>NUCLEOTIDE SEQUENCE [LARGE SCALE GENOMIC DNA]</scope>
    <source>
        <strain evidence="2 3">ZYF650</strain>
    </source>
</reference>
<dbReference type="AlphaFoldDB" id="A0A5B0VF55"/>
<keyword evidence="1" id="KW-0812">Transmembrane</keyword>
<name>A0A5B0VF55_9GAMM</name>
<gene>
    <name evidence="2" type="ORF">FWJ25_12160</name>
</gene>
<proteinExistence type="predicted"/>
<organism evidence="2 3">
    <name type="scientific">Marinobacter salinexigens</name>
    <dbReference type="NCBI Taxonomy" id="2919747"/>
    <lineage>
        <taxon>Bacteria</taxon>
        <taxon>Pseudomonadati</taxon>
        <taxon>Pseudomonadota</taxon>
        <taxon>Gammaproteobacteria</taxon>
        <taxon>Pseudomonadales</taxon>
        <taxon>Marinobacteraceae</taxon>
        <taxon>Marinobacter</taxon>
    </lineage>
</organism>
<dbReference type="RefSeq" id="WP_149600535.1">
    <property type="nucleotide sequence ID" value="NZ_VTUU01000005.1"/>
</dbReference>